<evidence type="ECO:0000256" key="10">
    <source>
        <dbReference type="ARBA" id="ARBA00022786"/>
    </source>
</evidence>
<dbReference type="Pfam" id="PF08606">
    <property type="entry name" value="Prp19"/>
    <property type="match status" value="1"/>
</dbReference>
<dbReference type="GO" id="GO:0005737">
    <property type="term" value="C:cytoplasm"/>
    <property type="evidence" value="ECO:0007669"/>
    <property type="project" value="TreeGrafter"/>
</dbReference>
<proteinExistence type="inferred from homology"/>
<name>A0A875RVY8_EENNA</name>
<dbReference type="EMBL" id="CP064812">
    <property type="protein sequence ID" value="QPG73231.1"/>
    <property type="molecule type" value="Genomic_DNA"/>
</dbReference>
<evidence type="ECO:0000256" key="2">
    <source>
        <dbReference type="ARBA" id="ARBA00004906"/>
    </source>
</evidence>
<dbReference type="PANTHER" id="PTHR43995:SF1">
    <property type="entry name" value="PRE-MRNA-PROCESSING FACTOR 19"/>
    <property type="match status" value="1"/>
</dbReference>
<dbReference type="GO" id="GO:0071006">
    <property type="term" value="C:U2-type catalytic step 1 spliceosome"/>
    <property type="evidence" value="ECO:0007669"/>
    <property type="project" value="TreeGrafter"/>
</dbReference>
<comment type="subcellular location">
    <subcellularLocation>
        <location evidence="1 14">Nucleus</location>
    </subcellularLocation>
</comment>
<keyword evidence="6 14" id="KW-0808">Transferase</keyword>
<protein>
    <recommendedName>
        <fullName evidence="14">Pre-mRNA-processing factor 19</fullName>
        <ecNumber evidence="14">2.3.2.27</ecNumber>
    </recommendedName>
</protein>
<feature type="compositionally biased region" description="Basic and acidic residues" evidence="15">
    <location>
        <begin position="166"/>
        <end position="181"/>
    </location>
</feature>
<evidence type="ECO:0000256" key="6">
    <source>
        <dbReference type="ARBA" id="ARBA00022679"/>
    </source>
</evidence>
<evidence type="ECO:0000256" key="9">
    <source>
        <dbReference type="ARBA" id="ARBA00022763"/>
    </source>
</evidence>
<evidence type="ECO:0000259" key="16">
    <source>
        <dbReference type="PROSITE" id="PS51698"/>
    </source>
</evidence>
<dbReference type="InterPro" id="IPR013915">
    <property type="entry name" value="Prp19_cc"/>
</dbReference>
<dbReference type="KEGG" id="bnn:FOA43_000538"/>
<dbReference type="InterPro" id="IPR038959">
    <property type="entry name" value="Prp19"/>
</dbReference>
<dbReference type="PROSITE" id="PS51698">
    <property type="entry name" value="U_BOX"/>
    <property type="match status" value="1"/>
</dbReference>
<evidence type="ECO:0000256" key="4">
    <source>
        <dbReference type="ARBA" id="ARBA00022574"/>
    </source>
</evidence>
<dbReference type="Pfam" id="PF04564">
    <property type="entry name" value="U-box"/>
    <property type="match status" value="1"/>
</dbReference>
<dbReference type="AlphaFoldDB" id="A0A875RVY8"/>
<dbReference type="GO" id="GO:0061630">
    <property type="term" value="F:ubiquitin protein ligase activity"/>
    <property type="evidence" value="ECO:0007669"/>
    <property type="project" value="UniProtKB-UniRule"/>
</dbReference>
<dbReference type="SUPFAM" id="SSF50978">
    <property type="entry name" value="WD40 repeat-like"/>
    <property type="match status" value="1"/>
</dbReference>
<reference evidence="17" key="1">
    <citation type="submission" date="2020-10" db="EMBL/GenBank/DDBJ databases">
        <authorList>
            <person name="Roach M.J.R."/>
        </authorList>
    </citation>
    <scope>NUCLEOTIDE SEQUENCE</scope>
    <source>
        <strain evidence="17">CBS 1945</strain>
    </source>
</reference>
<feature type="region of interest" description="Disordered" evidence="15">
    <location>
        <begin position="155"/>
        <end position="181"/>
    </location>
</feature>
<comment type="catalytic activity">
    <reaction evidence="14">
        <text>S-ubiquitinyl-[E2 ubiquitin-conjugating enzyme]-L-cysteine + [acceptor protein]-L-lysine = [E2 ubiquitin-conjugating enzyme]-L-cysteine + N(6)-ubiquitinyl-[acceptor protein]-L-lysine.</text>
        <dbReference type="EC" id="2.3.2.27"/>
    </reaction>
</comment>
<dbReference type="InterPro" id="IPR036322">
    <property type="entry name" value="WD40_repeat_dom_sf"/>
</dbReference>
<dbReference type="RefSeq" id="XP_038776796.1">
    <property type="nucleotide sequence ID" value="XM_038920868.1"/>
</dbReference>
<keyword evidence="18" id="KW-1185">Reference proteome</keyword>
<dbReference type="InterPro" id="IPR003613">
    <property type="entry name" value="Ubox_domain"/>
</dbReference>
<evidence type="ECO:0000256" key="11">
    <source>
        <dbReference type="ARBA" id="ARBA00023187"/>
    </source>
</evidence>
<dbReference type="CDD" id="cd16656">
    <property type="entry name" value="RING-Ubox_PRP19"/>
    <property type="match status" value="1"/>
</dbReference>
<feature type="domain" description="U-box" evidence="16">
    <location>
        <begin position="8"/>
        <end position="83"/>
    </location>
</feature>
<dbReference type="GO" id="GO:0000398">
    <property type="term" value="P:mRNA splicing, via spliceosome"/>
    <property type="evidence" value="ECO:0007669"/>
    <property type="project" value="InterPro"/>
</dbReference>
<dbReference type="FunFam" id="3.30.40.10:FF:000027">
    <property type="entry name" value="Pre-mRNA-processing factor 19, putative"/>
    <property type="match status" value="1"/>
</dbReference>
<keyword evidence="8" id="KW-0677">Repeat</keyword>
<keyword evidence="11 14" id="KW-0508">mRNA splicing</keyword>
<dbReference type="UniPathway" id="UPA00143"/>
<comment type="similarity">
    <text evidence="3 14">Belongs to the WD repeat PRP19 family.</text>
</comment>
<keyword evidence="13 14" id="KW-0539">Nucleus</keyword>
<dbReference type="Gene3D" id="2.130.10.10">
    <property type="entry name" value="YVTN repeat-like/Quinoprotein amine dehydrogenase"/>
    <property type="match status" value="1"/>
</dbReference>
<dbReference type="EC" id="2.3.2.27" evidence="14"/>
<evidence type="ECO:0000256" key="15">
    <source>
        <dbReference type="SAM" id="MobiDB-lite"/>
    </source>
</evidence>
<keyword evidence="5 14" id="KW-0507">mRNA processing</keyword>
<evidence type="ECO:0000256" key="5">
    <source>
        <dbReference type="ARBA" id="ARBA00022664"/>
    </source>
</evidence>
<evidence type="ECO:0000256" key="7">
    <source>
        <dbReference type="ARBA" id="ARBA00022728"/>
    </source>
</evidence>
<comment type="pathway">
    <text evidence="2 14">Protein modification; protein ubiquitination.</text>
</comment>
<dbReference type="InterPro" id="IPR055340">
    <property type="entry name" value="RING-Ubox_PRP19"/>
</dbReference>
<dbReference type="SUPFAM" id="SSF57850">
    <property type="entry name" value="RING/U-box"/>
    <property type="match status" value="1"/>
</dbReference>
<dbReference type="GO" id="GO:0006281">
    <property type="term" value="P:DNA repair"/>
    <property type="evidence" value="ECO:0007669"/>
    <property type="project" value="UniProtKB-KW"/>
</dbReference>
<evidence type="ECO:0000256" key="3">
    <source>
        <dbReference type="ARBA" id="ARBA00006388"/>
    </source>
</evidence>
<organism evidence="17 18">
    <name type="scientific">Eeniella nana</name>
    <name type="common">Yeast</name>
    <name type="synonym">Brettanomyces nanus</name>
    <dbReference type="NCBI Taxonomy" id="13502"/>
    <lineage>
        <taxon>Eukaryota</taxon>
        <taxon>Fungi</taxon>
        <taxon>Dikarya</taxon>
        <taxon>Ascomycota</taxon>
        <taxon>Saccharomycotina</taxon>
        <taxon>Pichiomycetes</taxon>
        <taxon>Pichiales</taxon>
        <taxon>Pichiaceae</taxon>
        <taxon>Brettanomyces</taxon>
    </lineage>
</organism>
<dbReference type="InterPro" id="IPR013083">
    <property type="entry name" value="Znf_RING/FYVE/PHD"/>
</dbReference>
<evidence type="ECO:0000256" key="8">
    <source>
        <dbReference type="ARBA" id="ARBA00022737"/>
    </source>
</evidence>
<gene>
    <name evidence="17" type="ORF">FOA43_000538</name>
</gene>
<accession>A0A875RVY8</accession>
<dbReference type="OrthoDB" id="687049at2759"/>
<dbReference type="InterPro" id="IPR015943">
    <property type="entry name" value="WD40/YVTN_repeat-like_dom_sf"/>
</dbReference>
<keyword evidence="4" id="KW-0853">WD repeat</keyword>
<dbReference type="Proteomes" id="UP000662931">
    <property type="component" value="Chromosome 1"/>
</dbReference>
<keyword evidence="12 14" id="KW-0234">DNA repair</keyword>
<sequence>MVRSVYHPIPQDMICSISGEPTSNPVLSLKSRRIFDRKLISQYISQNQKDPINEEPMTEDDLVSIDDSINSSIVLTRKSNQDSIPSMLAMFQNEWDSLSLEIFELRKQIVELKKELSLSLYRQDAAVKVATRAVKERDEARNALQALAMKIGTGDIGEVDEESEEPKEPNQPKEPKEPVEKMVGDKSISLTQQYVDLLTKEQLVLFSRHKSHKHKLPFSLRENFKLSFDETASVDHGEYKVYSKSEFKIAIVYEKDNSGEIFEIDSKTNDLTLVTNFKVDRRSQIVGLNWIHDKNSDDTKLLLTTKTKVLAISCKDGKKSDYIKSKEQIKATAVHPSLPISIQAYSDRYTIFDGKKVIYKSAKISESVITDAVIHNDGILMALGHENSVVDIFELVQEKKLLTISPPEDGLGKLSQMLFAKNGYWLLIKYGEKVVGVYDLRKGVFQNVIRFNSVEAGQVHLDPASRLMFLGEWYSAYEKKTKKWTEPQTLPVEGDKVDIEVLEGADGYLGMILNNEGVKVGNLGITDYSAV</sequence>
<evidence type="ECO:0000313" key="18">
    <source>
        <dbReference type="Proteomes" id="UP000662931"/>
    </source>
</evidence>
<keyword evidence="10 14" id="KW-0833">Ubl conjugation pathway</keyword>
<dbReference type="GeneID" id="62193939"/>
<evidence type="ECO:0000256" key="12">
    <source>
        <dbReference type="ARBA" id="ARBA00023204"/>
    </source>
</evidence>
<evidence type="ECO:0000313" key="17">
    <source>
        <dbReference type="EMBL" id="QPG73231.1"/>
    </source>
</evidence>
<comment type="function">
    <text evidence="14">Ubiquitin-protein ligase which is mainly involved pre-mRNA splicing and DNA repair. Required for pre-mRNA splicing as component of the spliceosome.</text>
</comment>
<dbReference type="SMART" id="SM00504">
    <property type="entry name" value="Ubox"/>
    <property type="match status" value="1"/>
</dbReference>
<evidence type="ECO:0000256" key="14">
    <source>
        <dbReference type="RuleBase" id="RU367101"/>
    </source>
</evidence>
<dbReference type="GO" id="GO:0070534">
    <property type="term" value="P:protein K63-linked ubiquitination"/>
    <property type="evidence" value="ECO:0007669"/>
    <property type="project" value="UniProtKB-UniRule"/>
</dbReference>
<evidence type="ECO:0000256" key="1">
    <source>
        <dbReference type="ARBA" id="ARBA00004123"/>
    </source>
</evidence>
<comment type="subunit">
    <text evidence="14">Homotetramer.</text>
</comment>
<keyword evidence="9 14" id="KW-0227">DNA damage</keyword>
<evidence type="ECO:0000256" key="13">
    <source>
        <dbReference type="ARBA" id="ARBA00023242"/>
    </source>
</evidence>
<keyword evidence="7 14" id="KW-0747">Spliceosome</keyword>
<dbReference type="Gene3D" id="3.30.40.10">
    <property type="entry name" value="Zinc/RING finger domain, C3HC4 (zinc finger)"/>
    <property type="match status" value="1"/>
</dbReference>
<dbReference type="GO" id="GO:0000974">
    <property type="term" value="C:Prp19 complex"/>
    <property type="evidence" value="ECO:0007669"/>
    <property type="project" value="UniProtKB-UniRule"/>
</dbReference>
<dbReference type="PANTHER" id="PTHR43995">
    <property type="entry name" value="PRE-MRNA-PROCESSING FACTOR 19"/>
    <property type="match status" value="1"/>
</dbReference>